<evidence type="ECO:0000256" key="2">
    <source>
        <dbReference type="SAM" id="Phobius"/>
    </source>
</evidence>
<dbReference type="Proteomes" id="UP000251068">
    <property type="component" value="Segment"/>
</dbReference>
<gene>
    <name evidence="3" type="primary">41</name>
    <name evidence="3" type="ORF">SEA_ANNASERENA_41</name>
</gene>
<evidence type="ECO:0000313" key="3">
    <source>
        <dbReference type="EMBL" id="AWY04497.1"/>
    </source>
</evidence>
<reference evidence="3 4" key="1">
    <citation type="submission" date="2018-04" db="EMBL/GenBank/DDBJ databases">
        <authorList>
            <person name="Harrington T."/>
            <person name="Washburn E."/>
            <person name="Bricker J."/>
            <person name="McKinney A."/>
            <person name="Betsko A.J."/>
            <person name="Garlena R.A."/>
            <person name="Russell D.A."/>
            <person name="Pope W.A."/>
            <person name="Jacobs-Sera D."/>
            <person name="Hatfull G.F."/>
        </authorList>
    </citation>
    <scope>NUCLEOTIDE SEQUENCE [LARGE SCALE GENOMIC DNA]</scope>
</reference>
<organism evidence="3 4">
    <name type="scientific">Microbacterium phage AnnaSerena</name>
    <dbReference type="NCBI Taxonomy" id="2201432"/>
    <lineage>
        <taxon>Viruses</taxon>
        <taxon>Duplodnaviria</taxon>
        <taxon>Heunggongvirae</taxon>
        <taxon>Uroviricota</taxon>
        <taxon>Caudoviricetes</taxon>
        <taxon>Krampusvirus</taxon>
        <taxon>Krampusvirus krampus</taxon>
    </lineage>
</organism>
<feature type="compositionally biased region" description="Basic residues" evidence="1">
    <location>
        <begin position="66"/>
        <end position="76"/>
    </location>
</feature>
<sequence>MDDWFWALVVGVLGGAIAVGSAWAVDKTKWERHRRPVARPTALAQTTIDPDRDGQHATRNPDSESHRRKTFSKKRRGGTEAHMSQPRKFW</sequence>
<protein>
    <submittedName>
        <fullName evidence="3">Uncharacterized protein</fullName>
    </submittedName>
</protein>
<dbReference type="EMBL" id="MH271292">
    <property type="protein sequence ID" value="AWY04497.1"/>
    <property type="molecule type" value="Genomic_DNA"/>
</dbReference>
<evidence type="ECO:0000313" key="4">
    <source>
        <dbReference type="Proteomes" id="UP000251068"/>
    </source>
</evidence>
<keyword evidence="2" id="KW-0472">Membrane</keyword>
<proteinExistence type="predicted"/>
<feature type="region of interest" description="Disordered" evidence="1">
    <location>
        <begin position="33"/>
        <end position="90"/>
    </location>
</feature>
<accession>A0A2Z4Q399</accession>
<name>A0A2Z4Q399_9CAUD</name>
<keyword evidence="2" id="KW-1133">Transmembrane helix</keyword>
<keyword evidence="2" id="KW-0812">Transmembrane</keyword>
<feature type="transmembrane region" description="Helical" evidence="2">
    <location>
        <begin position="6"/>
        <end position="25"/>
    </location>
</feature>
<feature type="compositionally biased region" description="Basic and acidic residues" evidence="1">
    <location>
        <begin position="49"/>
        <end position="65"/>
    </location>
</feature>
<evidence type="ECO:0000256" key="1">
    <source>
        <dbReference type="SAM" id="MobiDB-lite"/>
    </source>
</evidence>